<protein>
    <recommendedName>
        <fullName evidence="4">ADP-L-glycero-D-manno-heptose-6-epimerase</fullName>
        <ecNumber evidence="4">5.1.3.20</ecNumber>
    </recommendedName>
    <alternativeName>
        <fullName evidence="4">ADP-L-glycero-beta-D-manno-heptose-6-epimerase</fullName>
        <shortName evidence="4">ADP-glyceromanno-heptose 6-epimerase</shortName>
        <shortName evidence="4">ADP-hep 6-epimerase</shortName>
        <shortName evidence="4">AGME</shortName>
    </alternativeName>
</protein>
<comment type="subunit">
    <text evidence="4">Homopentamer.</text>
</comment>
<feature type="binding site" evidence="4">
    <location>
        <position position="171"/>
    </location>
    <ligand>
        <name>substrate</name>
    </ligand>
</feature>
<dbReference type="AlphaFoldDB" id="A0A0N0MBX1"/>
<dbReference type="CDD" id="cd05248">
    <property type="entry name" value="ADP_GME_SDR_e"/>
    <property type="match status" value="1"/>
</dbReference>
<dbReference type="Gene3D" id="3.90.25.10">
    <property type="entry name" value="UDP-galactose 4-epimerase, domain 1"/>
    <property type="match status" value="1"/>
</dbReference>
<proteinExistence type="inferred from homology"/>
<feature type="binding site" evidence="4">
    <location>
        <position position="182"/>
    </location>
    <ligand>
        <name>substrate</name>
    </ligand>
</feature>
<dbReference type="PANTHER" id="PTHR43103:SF3">
    <property type="entry name" value="ADP-L-GLYCERO-D-MANNO-HEPTOSE-6-EPIMERASE"/>
    <property type="match status" value="1"/>
</dbReference>
<reference evidence="6 7" key="1">
    <citation type="submission" date="2015-07" db="EMBL/GenBank/DDBJ databases">
        <title>Whole genome sequencing of Bosea vaviloviae isolated from cave pool.</title>
        <authorList>
            <person name="Tan N.E.H."/>
            <person name="Lee Y.P."/>
            <person name="Gan H.M."/>
            <person name="Barton H."/>
            <person name="Savka M.A."/>
        </authorList>
    </citation>
    <scope>NUCLEOTIDE SEQUENCE [LARGE SCALE GENOMIC DNA]</scope>
    <source>
        <strain evidence="6 7">SD260</strain>
    </source>
</reference>
<dbReference type="EMBL" id="LGSZ01000028">
    <property type="protein sequence ID" value="KPH81482.1"/>
    <property type="molecule type" value="Genomic_DNA"/>
</dbReference>
<evidence type="ECO:0000259" key="5">
    <source>
        <dbReference type="Pfam" id="PF01370"/>
    </source>
</evidence>
<dbReference type="SUPFAM" id="SSF51735">
    <property type="entry name" value="NAD(P)-binding Rossmann-fold domains"/>
    <property type="match status" value="1"/>
</dbReference>
<dbReference type="GO" id="GO:0008712">
    <property type="term" value="F:ADP-glyceromanno-heptose 6-epimerase activity"/>
    <property type="evidence" value="ECO:0007669"/>
    <property type="project" value="UniProtKB-UniRule"/>
</dbReference>
<dbReference type="GO" id="GO:0005975">
    <property type="term" value="P:carbohydrate metabolic process"/>
    <property type="evidence" value="ECO:0007669"/>
    <property type="project" value="UniProtKB-UniRule"/>
</dbReference>
<dbReference type="NCBIfam" id="TIGR02197">
    <property type="entry name" value="heptose_epim"/>
    <property type="match status" value="1"/>
</dbReference>
<feature type="binding site" evidence="4">
    <location>
        <begin position="10"/>
        <end position="11"/>
    </location>
    <ligand>
        <name>NADP(+)</name>
        <dbReference type="ChEBI" id="CHEBI:58349"/>
    </ligand>
</feature>
<accession>A0A0N0MBX1</accession>
<dbReference type="GO" id="GO:0050661">
    <property type="term" value="F:NADP binding"/>
    <property type="evidence" value="ECO:0007669"/>
    <property type="project" value="InterPro"/>
</dbReference>
<dbReference type="RefSeq" id="WP_054208313.1">
    <property type="nucleotide sequence ID" value="NZ_LGSZ01000028.1"/>
</dbReference>
<feature type="binding site" evidence="4">
    <location>
        <position position="189"/>
    </location>
    <ligand>
        <name>substrate</name>
    </ligand>
</feature>
<organism evidence="6 7">
    <name type="scientific">Bosea vaviloviae</name>
    <dbReference type="NCBI Taxonomy" id="1526658"/>
    <lineage>
        <taxon>Bacteria</taxon>
        <taxon>Pseudomonadati</taxon>
        <taxon>Pseudomonadota</taxon>
        <taxon>Alphaproteobacteria</taxon>
        <taxon>Hyphomicrobiales</taxon>
        <taxon>Boseaceae</taxon>
        <taxon>Bosea</taxon>
    </lineage>
</organism>
<feature type="binding site" evidence="4">
    <location>
        <begin position="203"/>
        <end position="206"/>
    </location>
    <ligand>
        <name>substrate</name>
    </ligand>
</feature>
<feature type="binding site" evidence="4">
    <location>
        <position position="180"/>
    </location>
    <ligand>
        <name>NADP(+)</name>
        <dbReference type="ChEBI" id="CHEBI:58349"/>
    </ligand>
</feature>
<feature type="binding site" evidence="4">
    <location>
        <position position="172"/>
    </location>
    <ligand>
        <name>NADP(+)</name>
        <dbReference type="ChEBI" id="CHEBI:58349"/>
    </ligand>
</feature>
<comment type="caution">
    <text evidence="4">Lacks conserved residue(s) required for the propagation of feature annotation.</text>
</comment>
<comment type="function">
    <text evidence="4">Catalyzes the interconversion between ADP-D-glycero-beta-D-manno-heptose and ADP-L-glycero-beta-D-manno-heptose via an epimerization at carbon 6 of the heptose.</text>
</comment>
<dbReference type="PANTHER" id="PTHR43103">
    <property type="entry name" value="NUCLEOSIDE-DIPHOSPHATE-SUGAR EPIMERASE"/>
    <property type="match status" value="1"/>
</dbReference>
<dbReference type="HAMAP" id="MF_01601">
    <property type="entry name" value="Heptose_epimerase"/>
    <property type="match status" value="1"/>
</dbReference>
<dbReference type="EC" id="5.1.3.20" evidence="4"/>
<evidence type="ECO:0000256" key="4">
    <source>
        <dbReference type="HAMAP-Rule" id="MF_01601"/>
    </source>
</evidence>
<dbReference type="UniPathway" id="UPA00356">
    <property type="reaction ID" value="UER00440"/>
</dbReference>
<feature type="active site" description="Proton acceptor" evidence="4">
    <location>
        <position position="140"/>
    </location>
</feature>
<keyword evidence="7" id="KW-1185">Reference proteome</keyword>
<comment type="domain">
    <text evidence="4">Contains a large N-terminal NADP-binding domain, and a smaller C-terminal substrate-binding domain.</text>
</comment>
<sequence length="324" mass="35473">MIIVTGGAGFIGSNLVATLNAQGRSDIVIVDVLGSEGKWRNIAKSRFVDIVFPDEVEAFLAGRPAADAVFHMGANSSTTATDADDILRTNLRSSMQWWRWCARTRTPLIYASSAATYGDGAQGFLDDVETLDGLRPLNLYGWSKHAFDRWALGAEAGGESPPHWAGLKFFNVYGPNEYHKGDMQSLVAKNAAIIAAGDPVTLFRSHKDGYADGEQLRDFVYVADCVSVMLWLWQQAGTSGLFNLGTGAARSFKDLMEATAAAAGKPLEVQYRDMPLSIRANYQYFTQAEMGKLRQAGYDKPFWTLEQGVADYVGNHLLTADAYR</sequence>
<feature type="binding site" evidence="4">
    <location>
        <position position="144"/>
    </location>
    <ligand>
        <name>NADP(+)</name>
        <dbReference type="ChEBI" id="CHEBI:58349"/>
    </ligand>
</feature>
<gene>
    <name evidence="4" type="primary">hldD</name>
    <name evidence="6" type="ORF">AE618_06885</name>
</gene>
<dbReference type="Gene3D" id="3.40.50.720">
    <property type="entry name" value="NAD(P)-binding Rossmann-like Domain"/>
    <property type="match status" value="1"/>
</dbReference>
<dbReference type="OrthoDB" id="9801785at2"/>
<feature type="binding site" evidence="4">
    <location>
        <begin position="31"/>
        <end position="32"/>
    </location>
    <ligand>
        <name>NADP(+)</name>
        <dbReference type="ChEBI" id="CHEBI:58349"/>
    </ligand>
</feature>
<feature type="domain" description="NAD-dependent epimerase/dehydratase" evidence="5">
    <location>
        <begin position="2"/>
        <end position="245"/>
    </location>
</feature>
<keyword evidence="2 4" id="KW-0413">Isomerase</keyword>
<evidence type="ECO:0000256" key="3">
    <source>
        <dbReference type="ARBA" id="ARBA00023277"/>
    </source>
</evidence>
<dbReference type="PATRIC" id="fig|1526658.3.peg.2045"/>
<evidence type="ECO:0000256" key="1">
    <source>
        <dbReference type="ARBA" id="ARBA00022857"/>
    </source>
</evidence>
<feature type="binding site" evidence="4">
    <location>
        <position position="282"/>
    </location>
    <ligand>
        <name>substrate</name>
    </ligand>
</feature>
<comment type="caution">
    <text evidence="6">The sequence shown here is derived from an EMBL/GenBank/DDBJ whole genome shotgun (WGS) entry which is preliminary data.</text>
</comment>
<dbReference type="InterPro" id="IPR036291">
    <property type="entry name" value="NAD(P)-bd_dom_sf"/>
</dbReference>
<feature type="binding site" evidence="4">
    <location>
        <position position="38"/>
    </location>
    <ligand>
        <name>NADP(+)</name>
        <dbReference type="ChEBI" id="CHEBI:58349"/>
    </ligand>
</feature>
<comment type="similarity">
    <text evidence="4">Belongs to the NAD(P)-dependent epimerase/dehydratase family. HldD subfamily.</text>
</comment>
<evidence type="ECO:0000313" key="6">
    <source>
        <dbReference type="EMBL" id="KPH81482.1"/>
    </source>
</evidence>
<dbReference type="Proteomes" id="UP000037822">
    <property type="component" value="Unassembled WGS sequence"/>
</dbReference>
<dbReference type="InterPro" id="IPR001509">
    <property type="entry name" value="Epimerase_deHydtase"/>
</dbReference>
<feature type="binding site" evidence="4">
    <location>
        <begin position="72"/>
        <end position="76"/>
    </location>
    <ligand>
        <name>NADP(+)</name>
        <dbReference type="ChEBI" id="CHEBI:58349"/>
    </ligand>
</feature>
<evidence type="ECO:0000256" key="2">
    <source>
        <dbReference type="ARBA" id="ARBA00023235"/>
    </source>
</evidence>
<comment type="cofactor">
    <cofactor evidence="4">
        <name>NADP(+)</name>
        <dbReference type="ChEBI" id="CHEBI:58349"/>
    </cofactor>
    <text evidence="4">Binds 1 NADP(+) per subunit.</text>
</comment>
<evidence type="ECO:0000313" key="7">
    <source>
        <dbReference type="Proteomes" id="UP000037822"/>
    </source>
</evidence>
<comment type="catalytic activity">
    <reaction evidence="4">
        <text>ADP-D-glycero-beta-D-manno-heptose = ADP-L-glycero-beta-D-manno-heptose</text>
        <dbReference type="Rhea" id="RHEA:17577"/>
        <dbReference type="ChEBI" id="CHEBI:59967"/>
        <dbReference type="ChEBI" id="CHEBI:61506"/>
        <dbReference type="EC" id="5.1.3.20"/>
    </reaction>
</comment>
<feature type="active site" description="Proton acceptor" evidence="4">
    <location>
        <position position="180"/>
    </location>
</feature>
<name>A0A0N0MBX1_9HYPH</name>
<dbReference type="Pfam" id="PF01370">
    <property type="entry name" value="Epimerase"/>
    <property type="match status" value="1"/>
</dbReference>
<comment type="pathway">
    <text evidence="4">Nucleotide-sugar biosynthesis; ADP-L-glycero-beta-D-manno-heptose biosynthesis; ADP-L-glycero-beta-D-manno-heptose from D-glycero-beta-D-manno-heptose 7-phosphate: step 4/4.</text>
</comment>
<dbReference type="GO" id="GO:0097171">
    <property type="term" value="P:ADP-L-glycero-beta-D-manno-heptose biosynthetic process"/>
    <property type="evidence" value="ECO:0007669"/>
    <property type="project" value="UniProtKB-UniPathway"/>
</dbReference>
<dbReference type="InterPro" id="IPR011912">
    <property type="entry name" value="Heptose_epim"/>
</dbReference>
<keyword evidence="1 4" id="KW-0521">NADP</keyword>
<feature type="binding site" evidence="4">
    <location>
        <position position="217"/>
    </location>
    <ligand>
        <name>substrate</name>
    </ligand>
</feature>
<keyword evidence="3 4" id="KW-0119">Carbohydrate metabolism</keyword>